<sequence length="103" mass="11375">MAEVWYIGPLGKLAGTLYGADLGFERSGLPADKIDASAQGWFMTFRSTTIVIYSPFVLPSLISAFMRFRLLITTPYFGTSYGFSNSLSLVVGICVLNNMRLDF</sequence>
<accession>A0A0C3GCW6</accession>
<reference evidence="2 3" key="1">
    <citation type="submission" date="2014-04" db="EMBL/GenBank/DDBJ databases">
        <authorList>
            <consortium name="DOE Joint Genome Institute"/>
            <person name="Kuo A."/>
            <person name="Tarkka M."/>
            <person name="Buscot F."/>
            <person name="Kohler A."/>
            <person name="Nagy L.G."/>
            <person name="Floudas D."/>
            <person name="Copeland A."/>
            <person name="Barry K.W."/>
            <person name="Cichocki N."/>
            <person name="Veneault-Fourrey C."/>
            <person name="LaButti K."/>
            <person name="Lindquist E.A."/>
            <person name="Lipzen A."/>
            <person name="Lundell T."/>
            <person name="Morin E."/>
            <person name="Murat C."/>
            <person name="Sun H."/>
            <person name="Tunlid A."/>
            <person name="Henrissat B."/>
            <person name="Grigoriev I.V."/>
            <person name="Hibbett D.S."/>
            <person name="Martin F."/>
            <person name="Nordberg H.P."/>
            <person name="Cantor M.N."/>
            <person name="Hua S.X."/>
        </authorList>
    </citation>
    <scope>NUCLEOTIDE SEQUENCE [LARGE SCALE GENOMIC DNA]</scope>
    <source>
        <strain evidence="2 3">F 1598</strain>
    </source>
</reference>
<keyword evidence="1" id="KW-0472">Membrane</keyword>
<reference evidence="3" key="2">
    <citation type="submission" date="2015-01" db="EMBL/GenBank/DDBJ databases">
        <title>Evolutionary Origins and Diversification of the Mycorrhizal Mutualists.</title>
        <authorList>
            <consortium name="DOE Joint Genome Institute"/>
            <consortium name="Mycorrhizal Genomics Consortium"/>
            <person name="Kohler A."/>
            <person name="Kuo A."/>
            <person name="Nagy L.G."/>
            <person name="Floudas D."/>
            <person name="Copeland A."/>
            <person name="Barry K.W."/>
            <person name="Cichocki N."/>
            <person name="Veneault-Fourrey C."/>
            <person name="LaButti K."/>
            <person name="Lindquist E.A."/>
            <person name="Lipzen A."/>
            <person name="Lundell T."/>
            <person name="Morin E."/>
            <person name="Murat C."/>
            <person name="Riley R."/>
            <person name="Ohm R."/>
            <person name="Sun H."/>
            <person name="Tunlid A."/>
            <person name="Henrissat B."/>
            <person name="Grigoriev I.V."/>
            <person name="Hibbett D.S."/>
            <person name="Martin F."/>
        </authorList>
    </citation>
    <scope>NUCLEOTIDE SEQUENCE [LARGE SCALE GENOMIC DNA]</scope>
    <source>
        <strain evidence="3">F 1598</strain>
    </source>
</reference>
<dbReference type="InParanoid" id="A0A0C3GCW6"/>
<feature type="transmembrane region" description="Helical" evidence="1">
    <location>
        <begin position="76"/>
        <end position="96"/>
    </location>
</feature>
<feature type="transmembrane region" description="Helical" evidence="1">
    <location>
        <begin position="50"/>
        <end position="70"/>
    </location>
</feature>
<evidence type="ECO:0000256" key="1">
    <source>
        <dbReference type="SAM" id="Phobius"/>
    </source>
</evidence>
<name>A0A0C3GCW6_PILCF</name>
<keyword evidence="1" id="KW-0812">Transmembrane</keyword>
<dbReference type="Proteomes" id="UP000054166">
    <property type="component" value="Unassembled WGS sequence"/>
</dbReference>
<organism evidence="2 3">
    <name type="scientific">Piloderma croceum (strain F 1598)</name>
    <dbReference type="NCBI Taxonomy" id="765440"/>
    <lineage>
        <taxon>Eukaryota</taxon>
        <taxon>Fungi</taxon>
        <taxon>Dikarya</taxon>
        <taxon>Basidiomycota</taxon>
        <taxon>Agaricomycotina</taxon>
        <taxon>Agaricomycetes</taxon>
        <taxon>Agaricomycetidae</taxon>
        <taxon>Atheliales</taxon>
        <taxon>Atheliaceae</taxon>
        <taxon>Piloderma</taxon>
    </lineage>
</organism>
<evidence type="ECO:0000313" key="2">
    <source>
        <dbReference type="EMBL" id="KIM89544.1"/>
    </source>
</evidence>
<dbReference type="EMBL" id="KN832974">
    <property type="protein sequence ID" value="KIM89544.1"/>
    <property type="molecule type" value="Genomic_DNA"/>
</dbReference>
<dbReference type="AlphaFoldDB" id="A0A0C3GCW6"/>
<keyword evidence="1" id="KW-1133">Transmembrane helix</keyword>
<keyword evidence="3" id="KW-1185">Reference proteome</keyword>
<evidence type="ECO:0000313" key="3">
    <source>
        <dbReference type="Proteomes" id="UP000054166"/>
    </source>
</evidence>
<gene>
    <name evidence="2" type="ORF">PILCRDRAFT_84563</name>
</gene>
<protein>
    <submittedName>
        <fullName evidence="2">Uncharacterized protein</fullName>
    </submittedName>
</protein>
<dbReference type="HOGENOM" id="CLU_2264719_0_0_1"/>
<proteinExistence type="predicted"/>